<dbReference type="OrthoDB" id="3873198at2"/>
<feature type="signal peptide" evidence="1">
    <location>
        <begin position="1"/>
        <end position="24"/>
    </location>
</feature>
<dbReference type="Proteomes" id="UP000270471">
    <property type="component" value="Unassembled WGS sequence"/>
</dbReference>
<dbReference type="EMBL" id="PENI01000019">
    <property type="protein sequence ID" value="RMB82990.1"/>
    <property type="molecule type" value="Genomic_DNA"/>
</dbReference>
<evidence type="ECO:0000313" key="4">
    <source>
        <dbReference type="Proteomes" id="UP000270471"/>
    </source>
</evidence>
<feature type="chain" id="PRO_5018253310" description="DUF6299 domain-containing protein" evidence="1">
    <location>
        <begin position="25"/>
        <end position="139"/>
    </location>
</feature>
<keyword evidence="1" id="KW-0732">Signal</keyword>
<reference evidence="3 4" key="1">
    <citation type="submission" date="2017-11" db="EMBL/GenBank/DDBJ databases">
        <title>Draft genome of actinobacteria isolated from guarana (Paullinia cupana (Mart.) Ducke.</title>
        <authorList>
            <person name="Siqueira K.A."/>
            <person name="Liotti R.G."/>
            <person name="Mendes T.A.O."/>
            <person name="Soares M.A."/>
        </authorList>
    </citation>
    <scope>NUCLEOTIDE SEQUENCE [LARGE SCALE GENOMIC DNA]</scope>
    <source>
        <strain evidence="3 4">193</strain>
    </source>
</reference>
<evidence type="ECO:0000256" key="1">
    <source>
        <dbReference type="SAM" id="SignalP"/>
    </source>
</evidence>
<dbReference type="AlphaFoldDB" id="A0A3M0I475"/>
<dbReference type="InterPro" id="IPR046266">
    <property type="entry name" value="DUF6299"/>
</dbReference>
<proteinExistence type="predicted"/>
<name>A0A3M0I475_9ACTN</name>
<accession>A0A3M0I475</accession>
<evidence type="ECO:0000313" key="3">
    <source>
        <dbReference type="EMBL" id="RMB82990.1"/>
    </source>
</evidence>
<gene>
    <name evidence="3" type="ORF">CTZ28_27080</name>
</gene>
<organism evidence="3 4">
    <name type="scientific">Streptomyces shenzhenensis</name>
    <dbReference type="NCBI Taxonomy" id="943815"/>
    <lineage>
        <taxon>Bacteria</taxon>
        <taxon>Bacillati</taxon>
        <taxon>Actinomycetota</taxon>
        <taxon>Actinomycetes</taxon>
        <taxon>Kitasatosporales</taxon>
        <taxon>Streptomycetaceae</taxon>
        <taxon>Streptomyces</taxon>
    </lineage>
</organism>
<evidence type="ECO:0000259" key="2">
    <source>
        <dbReference type="Pfam" id="PF19816"/>
    </source>
</evidence>
<sequence>MLVRPALGAAALLLAAVAPVTAAAAPYESVTVDRVGRVAADGTVVLTGTYRCGAATGPVFVAASISQGSASVRYGIGGTRARCDGAAHRWANSGKVTPVRIAPGAAHVEATVMELRPHGGLPLPYIHATGRRDVTLVAG</sequence>
<feature type="domain" description="DUF6299" evidence="2">
    <location>
        <begin position="26"/>
        <end position="138"/>
    </location>
</feature>
<keyword evidence="4" id="KW-1185">Reference proteome</keyword>
<protein>
    <recommendedName>
        <fullName evidence="2">DUF6299 domain-containing protein</fullName>
    </recommendedName>
</protein>
<comment type="caution">
    <text evidence="3">The sequence shown here is derived from an EMBL/GenBank/DDBJ whole genome shotgun (WGS) entry which is preliminary data.</text>
</comment>
<dbReference type="Pfam" id="PF19816">
    <property type="entry name" value="DUF6299"/>
    <property type="match status" value="1"/>
</dbReference>
<dbReference type="RefSeq" id="WP_121892354.1">
    <property type="nucleotide sequence ID" value="NZ_PENI01000019.1"/>
</dbReference>